<organism evidence="2 3">
    <name type="scientific">Aegilops tauschii subsp. strangulata</name>
    <name type="common">Goatgrass</name>
    <dbReference type="NCBI Taxonomy" id="200361"/>
    <lineage>
        <taxon>Eukaryota</taxon>
        <taxon>Viridiplantae</taxon>
        <taxon>Streptophyta</taxon>
        <taxon>Embryophyta</taxon>
        <taxon>Tracheophyta</taxon>
        <taxon>Spermatophyta</taxon>
        <taxon>Magnoliopsida</taxon>
        <taxon>Liliopsida</taxon>
        <taxon>Poales</taxon>
        <taxon>Poaceae</taxon>
        <taxon>BOP clade</taxon>
        <taxon>Pooideae</taxon>
        <taxon>Triticodae</taxon>
        <taxon>Triticeae</taxon>
        <taxon>Triticinae</taxon>
        <taxon>Aegilops</taxon>
    </lineage>
</organism>
<dbReference type="EnsemblPlants" id="AET1Gv20336100.1">
    <property type="protein sequence ID" value="AET1Gv20336100.1"/>
    <property type="gene ID" value="AET1Gv20336100"/>
</dbReference>
<dbReference type="AlphaFoldDB" id="A0A452Y8M4"/>
<reference evidence="2" key="4">
    <citation type="submission" date="2019-03" db="UniProtKB">
        <authorList>
            <consortium name="EnsemblPlants"/>
        </authorList>
    </citation>
    <scope>IDENTIFICATION</scope>
</reference>
<reference evidence="3" key="1">
    <citation type="journal article" date="2014" name="Science">
        <title>Ancient hybridizations among the ancestral genomes of bread wheat.</title>
        <authorList>
            <consortium name="International Wheat Genome Sequencing Consortium,"/>
            <person name="Marcussen T."/>
            <person name="Sandve S.R."/>
            <person name="Heier L."/>
            <person name="Spannagl M."/>
            <person name="Pfeifer M."/>
            <person name="Jakobsen K.S."/>
            <person name="Wulff B.B."/>
            <person name="Steuernagel B."/>
            <person name="Mayer K.F."/>
            <person name="Olsen O.A."/>
        </authorList>
    </citation>
    <scope>NUCLEOTIDE SEQUENCE [LARGE SCALE GENOMIC DNA]</scope>
    <source>
        <strain evidence="3">cv. AL8/78</strain>
    </source>
</reference>
<protein>
    <recommendedName>
        <fullName evidence="4">Reverse transcriptase RNase H-like domain-containing protein</fullName>
    </recommendedName>
</protein>
<evidence type="ECO:0008006" key="4">
    <source>
        <dbReference type="Google" id="ProtNLM"/>
    </source>
</evidence>
<sequence>MKFLLDQRLSTIPQLQWVSNLFGFDFTVEFRPGRLNIVADALSRRDADAASSPSSRTYGVRSTLHPS</sequence>
<evidence type="ECO:0000313" key="2">
    <source>
        <dbReference type="EnsemblPlants" id="AET1Gv20336100.1"/>
    </source>
</evidence>
<reference evidence="2" key="3">
    <citation type="journal article" date="2017" name="Nature">
        <title>Genome sequence of the progenitor of the wheat D genome Aegilops tauschii.</title>
        <authorList>
            <person name="Luo M.C."/>
            <person name="Gu Y.Q."/>
            <person name="Puiu D."/>
            <person name="Wang H."/>
            <person name="Twardziok S.O."/>
            <person name="Deal K.R."/>
            <person name="Huo N."/>
            <person name="Zhu T."/>
            <person name="Wang L."/>
            <person name="Wang Y."/>
            <person name="McGuire P.E."/>
            <person name="Liu S."/>
            <person name="Long H."/>
            <person name="Ramasamy R.K."/>
            <person name="Rodriguez J.C."/>
            <person name="Van S.L."/>
            <person name="Yuan L."/>
            <person name="Wang Z."/>
            <person name="Xia Z."/>
            <person name="Xiao L."/>
            <person name="Anderson O.D."/>
            <person name="Ouyang S."/>
            <person name="Liang Y."/>
            <person name="Zimin A.V."/>
            <person name="Pertea G."/>
            <person name="Qi P."/>
            <person name="Bennetzen J.L."/>
            <person name="Dai X."/>
            <person name="Dawson M.W."/>
            <person name="Muller H.G."/>
            <person name="Kugler K."/>
            <person name="Rivarola-Duarte L."/>
            <person name="Spannagl M."/>
            <person name="Mayer K.F.X."/>
            <person name="Lu F.H."/>
            <person name="Bevan M.W."/>
            <person name="Leroy P."/>
            <person name="Li P."/>
            <person name="You F.M."/>
            <person name="Sun Q."/>
            <person name="Liu Z."/>
            <person name="Lyons E."/>
            <person name="Wicker T."/>
            <person name="Salzberg S.L."/>
            <person name="Devos K.M."/>
            <person name="Dvorak J."/>
        </authorList>
    </citation>
    <scope>NUCLEOTIDE SEQUENCE [LARGE SCALE GENOMIC DNA]</scope>
    <source>
        <strain evidence="2">cv. AL8/78</strain>
    </source>
</reference>
<dbReference type="Proteomes" id="UP000015105">
    <property type="component" value="Chromosome 1D"/>
</dbReference>
<evidence type="ECO:0000256" key="1">
    <source>
        <dbReference type="SAM" id="MobiDB-lite"/>
    </source>
</evidence>
<evidence type="ECO:0000313" key="3">
    <source>
        <dbReference type="Proteomes" id="UP000015105"/>
    </source>
</evidence>
<accession>A0A452Y8M4</accession>
<reference evidence="3" key="2">
    <citation type="journal article" date="2017" name="Nat. Plants">
        <title>The Aegilops tauschii genome reveals multiple impacts of transposons.</title>
        <authorList>
            <person name="Zhao G."/>
            <person name="Zou C."/>
            <person name="Li K."/>
            <person name="Wang K."/>
            <person name="Li T."/>
            <person name="Gao L."/>
            <person name="Zhang X."/>
            <person name="Wang H."/>
            <person name="Yang Z."/>
            <person name="Liu X."/>
            <person name="Jiang W."/>
            <person name="Mao L."/>
            <person name="Kong X."/>
            <person name="Jiao Y."/>
            <person name="Jia J."/>
        </authorList>
    </citation>
    <scope>NUCLEOTIDE SEQUENCE [LARGE SCALE GENOMIC DNA]</scope>
    <source>
        <strain evidence="3">cv. AL8/78</strain>
    </source>
</reference>
<name>A0A452Y8M4_AEGTS</name>
<dbReference type="Gramene" id="AET1Gv20336100.1">
    <property type="protein sequence ID" value="AET1Gv20336100.1"/>
    <property type="gene ID" value="AET1Gv20336100"/>
</dbReference>
<feature type="region of interest" description="Disordered" evidence="1">
    <location>
        <begin position="46"/>
        <end position="67"/>
    </location>
</feature>
<reference evidence="2" key="5">
    <citation type="journal article" date="2021" name="G3 (Bethesda)">
        <title>Aegilops tauschii genome assembly Aet v5.0 features greater sequence contiguity and improved annotation.</title>
        <authorList>
            <person name="Wang L."/>
            <person name="Zhu T."/>
            <person name="Rodriguez J.C."/>
            <person name="Deal K.R."/>
            <person name="Dubcovsky J."/>
            <person name="McGuire P.E."/>
            <person name="Lux T."/>
            <person name="Spannagl M."/>
            <person name="Mayer K.F.X."/>
            <person name="Baldrich P."/>
            <person name="Meyers B.C."/>
            <person name="Huo N."/>
            <person name="Gu Y.Q."/>
            <person name="Zhou H."/>
            <person name="Devos K.M."/>
            <person name="Bennetzen J.L."/>
            <person name="Unver T."/>
            <person name="Budak H."/>
            <person name="Gulick P.J."/>
            <person name="Galiba G."/>
            <person name="Kalapos B."/>
            <person name="Nelson D.R."/>
            <person name="Li P."/>
            <person name="You F.M."/>
            <person name="Luo M.C."/>
            <person name="Dvorak J."/>
        </authorList>
    </citation>
    <scope>NUCLEOTIDE SEQUENCE [LARGE SCALE GENOMIC DNA]</scope>
    <source>
        <strain evidence="2">cv. AL8/78</strain>
    </source>
</reference>
<keyword evidence="3" id="KW-1185">Reference proteome</keyword>
<proteinExistence type="predicted"/>